<dbReference type="SUPFAM" id="SSF52540">
    <property type="entry name" value="P-loop containing nucleoside triphosphate hydrolases"/>
    <property type="match status" value="1"/>
</dbReference>
<dbReference type="AlphaFoldDB" id="A0A8H6Y7V6"/>
<reference evidence="1" key="1">
    <citation type="submission" date="2020-05" db="EMBL/GenBank/DDBJ databases">
        <title>Mycena genomes resolve the evolution of fungal bioluminescence.</title>
        <authorList>
            <person name="Tsai I.J."/>
        </authorList>
    </citation>
    <scope>NUCLEOTIDE SEQUENCE</scope>
    <source>
        <strain evidence="1">CCC161011</strain>
    </source>
</reference>
<proteinExistence type="predicted"/>
<protein>
    <submittedName>
        <fullName evidence="1">GTP-binding protein</fullName>
    </submittedName>
</protein>
<keyword evidence="2" id="KW-1185">Reference proteome</keyword>
<name>A0A8H6Y7V6_9AGAR</name>
<dbReference type="OrthoDB" id="59699at2759"/>
<dbReference type="Proteomes" id="UP000620124">
    <property type="component" value="Unassembled WGS sequence"/>
</dbReference>
<accession>A0A8H6Y7V6</accession>
<dbReference type="InterPro" id="IPR027417">
    <property type="entry name" value="P-loop_NTPase"/>
</dbReference>
<evidence type="ECO:0000313" key="2">
    <source>
        <dbReference type="Proteomes" id="UP000620124"/>
    </source>
</evidence>
<comment type="caution">
    <text evidence="1">The sequence shown here is derived from an EMBL/GenBank/DDBJ whole genome shotgun (WGS) entry which is preliminary data.</text>
</comment>
<sequence length="314" mass="34929">MDSDSDSDFVSDDDSDFVSDNASDLVSLRSKCKHFRILVIGRANAGKTTLLKKVCHSIEDPEIFDPRGNRIDAEIVEGSIGRGIHDIKNQLIFKSNPQYIFHDSCGFESGSIEETDKVKSFIAGRAGRVTLSEQLHAIWYCLATDTPRPLLEADEDFFGTDVTGKVPVIAILTKCDAVVSDAFQDLLDEGEDPVAALVEQKTQEMLETRFMHPLKSMGCPPADYVQVKDMHENGDCEQLITKTAGALTDDVLRLLFVSVQQNNINLCIYCAVSWNIESNYDNLDDIVRDVVAWFPHVWHVGDRSTLSEGDSYSV</sequence>
<dbReference type="EMBL" id="JACAZI010000008">
    <property type="protein sequence ID" value="KAF7354257.1"/>
    <property type="molecule type" value="Genomic_DNA"/>
</dbReference>
<evidence type="ECO:0000313" key="1">
    <source>
        <dbReference type="EMBL" id="KAF7354257.1"/>
    </source>
</evidence>
<dbReference type="CDD" id="cd00882">
    <property type="entry name" value="Ras_like_GTPase"/>
    <property type="match status" value="1"/>
</dbReference>
<dbReference type="Gene3D" id="3.40.50.300">
    <property type="entry name" value="P-loop containing nucleotide triphosphate hydrolases"/>
    <property type="match status" value="1"/>
</dbReference>
<gene>
    <name evidence="1" type="ORF">MVEN_01113700</name>
</gene>
<organism evidence="1 2">
    <name type="scientific">Mycena venus</name>
    <dbReference type="NCBI Taxonomy" id="2733690"/>
    <lineage>
        <taxon>Eukaryota</taxon>
        <taxon>Fungi</taxon>
        <taxon>Dikarya</taxon>
        <taxon>Basidiomycota</taxon>
        <taxon>Agaricomycotina</taxon>
        <taxon>Agaricomycetes</taxon>
        <taxon>Agaricomycetidae</taxon>
        <taxon>Agaricales</taxon>
        <taxon>Marasmiineae</taxon>
        <taxon>Mycenaceae</taxon>
        <taxon>Mycena</taxon>
    </lineage>
</organism>